<gene>
    <name evidence="1" type="ORF">IFE19_02195</name>
</gene>
<dbReference type="EMBL" id="CP062006">
    <property type="protein sequence ID" value="QTC88240.1"/>
    <property type="molecule type" value="Genomic_DNA"/>
</dbReference>
<keyword evidence="2" id="KW-1185">Reference proteome</keyword>
<name>A0ABX7SN01_9CAUL</name>
<proteinExistence type="predicted"/>
<evidence type="ECO:0008006" key="3">
    <source>
        <dbReference type="Google" id="ProtNLM"/>
    </source>
</evidence>
<accession>A0ABX7SN01</accession>
<evidence type="ECO:0000313" key="2">
    <source>
        <dbReference type="Proteomes" id="UP000663942"/>
    </source>
</evidence>
<sequence>MKNATIGLVLALGLAACQLVSDDRRGEPPLPKFVKADRDLLAYLHQPGDDLYIFNTFYDAGSKEPRMDLQGGIVVLDGVSIYVTSFDEVSMGSLRGNSDGWTMEQHPPQCVTNCSGAKARLLDMLRAGAKITIDRQGSLVVRSPDGSWASGVPMRLDVTD</sequence>
<dbReference type="PROSITE" id="PS51257">
    <property type="entry name" value="PROKAR_LIPOPROTEIN"/>
    <property type="match status" value="1"/>
</dbReference>
<evidence type="ECO:0000313" key="1">
    <source>
        <dbReference type="EMBL" id="QTC88240.1"/>
    </source>
</evidence>
<dbReference type="RefSeq" id="WP_207825303.1">
    <property type="nucleotide sequence ID" value="NZ_CP062006.1"/>
</dbReference>
<organism evidence="1 2">
    <name type="scientific">Brevundimonas pondensis</name>
    <dbReference type="NCBI Taxonomy" id="2774189"/>
    <lineage>
        <taxon>Bacteria</taxon>
        <taxon>Pseudomonadati</taxon>
        <taxon>Pseudomonadota</taxon>
        <taxon>Alphaproteobacteria</taxon>
        <taxon>Caulobacterales</taxon>
        <taxon>Caulobacteraceae</taxon>
        <taxon>Brevundimonas</taxon>
    </lineage>
</organism>
<dbReference type="Proteomes" id="UP000663942">
    <property type="component" value="Chromosome"/>
</dbReference>
<protein>
    <recommendedName>
        <fullName evidence="3">META domain-containing protein</fullName>
    </recommendedName>
</protein>
<reference evidence="1 2" key="1">
    <citation type="submission" date="2020-09" db="EMBL/GenBank/DDBJ databases">
        <title>Brevundimonas sp. LVF1 isolated from an oligotrophic pond in Goettingen, Germany.</title>
        <authorList>
            <person name="Friedrich I."/>
            <person name="Klassen A."/>
            <person name="Neubauer H."/>
            <person name="Schneider D."/>
            <person name="Hertel R."/>
            <person name="Daniel R."/>
        </authorList>
    </citation>
    <scope>NUCLEOTIDE SEQUENCE [LARGE SCALE GENOMIC DNA]</scope>
    <source>
        <strain evidence="1 2">LVF1</strain>
    </source>
</reference>